<proteinExistence type="predicted"/>
<comment type="caution">
    <text evidence="2">The sequence shown here is derived from an EMBL/GenBank/DDBJ whole genome shotgun (WGS) entry which is preliminary data.</text>
</comment>
<name>A0ABV8QWA9_9MICC</name>
<keyword evidence="1" id="KW-0812">Transmembrane</keyword>
<reference evidence="3" key="1">
    <citation type="journal article" date="2019" name="Int. J. Syst. Evol. Microbiol.">
        <title>The Global Catalogue of Microorganisms (GCM) 10K type strain sequencing project: providing services to taxonomists for standard genome sequencing and annotation.</title>
        <authorList>
            <consortium name="The Broad Institute Genomics Platform"/>
            <consortium name="The Broad Institute Genome Sequencing Center for Infectious Disease"/>
            <person name="Wu L."/>
            <person name="Ma J."/>
        </authorList>
    </citation>
    <scope>NUCLEOTIDE SEQUENCE [LARGE SCALE GENOMIC DNA]</scope>
    <source>
        <strain evidence="3">CGMCC 1.10698</strain>
    </source>
</reference>
<dbReference type="EMBL" id="JBHSCQ010000001">
    <property type="protein sequence ID" value="MFC4264002.1"/>
    <property type="molecule type" value="Genomic_DNA"/>
</dbReference>
<organism evidence="2 3">
    <name type="scientific">Arthrobacter cryoconiti</name>
    <dbReference type="NCBI Taxonomy" id="748907"/>
    <lineage>
        <taxon>Bacteria</taxon>
        <taxon>Bacillati</taxon>
        <taxon>Actinomycetota</taxon>
        <taxon>Actinomycetes</taxon>
        <taxon>Micrococcales</taxon>
        <taxon>Micrococcaceae</taxon>
        <taxon>Arthrobacter</taxon>
    </lineage>
</organism>
<keyword evidence="1" id="KW-1133">Transmembrane helix</keyword>
<evidence type="ECO:0000313" key="2">
    <source>
        <dbReference type="EMBL" id="MFC4264002.1"/>
    </source>
</evidence>
<protein>
    <submittedName>
        <fullName evidence="2">Trp biosynthesis-associated membrane protein</fullName>
    </submittedName>
</protein>
<sequence>MNNVKATPVWARKSTLILLAVIAALLVFGTTTQTWIHVSFGQGQVEQSDLNIAGSKAAVSVSALALVALAGTLASTIAGKISRIITSVIVIAAAVGIIVVVLAILADPSTAAMAEVGKSTGVIGVASNASTTWFPVAAVAAAALLAIAAALILWFGRGWGLRSKYESASPLAANVSSGVPVDDIDSWDQLSRGEDPTD</sequence>
<feature type="transmembrane region" description="Helical" evidence="1">
    <location>
        <begin position="57"/>
        <end position="77"/>
    </location>
</feature>
<dbReference type="Pfam" id="PF09534">
    <property type="entry name" value="Trp_oprn_chp"/>
    <property type="match status" value="1"/>
</dbReference>
<keyword evidence="3" id="KW-1185">Reference proteome</keyword>
<evidence type="ECO:0000256" key="1">
    <source>
        <dbReference type="SAM" id="Phobius"/>
    </source>
</evidence>
<keyword evidence="1" id="KW-0472">Membrane</keyword>
<dbReference type="RefSeq" id="WP_230068675.1">
    <property type="nucleotide sequence ID" value="NZ_BAABLL010000011.1"/>
</dbReference>
<dbReference type="InterPro" id="IPR019051">
    <property type="entry name" value="Trp_biosyn_TM_oprn/chp"/>
</dbReference>
<dbReference type="Proteomes" id="UP001595773">
    <property type="component" value="Unassembled WGS sequence"/>
</dbReference>
<accession>A0ABV8QWA9</accession>
<gene>
    <name evidence="2" type="ORF">ACFOW9_00090</name>
</gene>
<feature type="transmembrane region" description="Helical" evidence="1">
    <location>
        <begin position="133"/>
        <end position="155"/>
    </location>
</feature>
<feature type="transmembrane region" description="Helical" evidence="1">
    <location>
        <begin position="84"/>
        <end position="106"/>
    </location>
</feature>
<evidence type="ECO:0000313" key="3">
    <source>
        <dbReference type="Proteomes" id="UP001595773"/>
    </source>
</evidence>